<evidence type="ECO:0000313" key="1">
    <source>
        <dbReference type="EMBL" id="RMC04632.1"/>
    </source>
</evidence>
<proteinExistence type="predicted"/>
<keyword evidence="2" id="KW-1185">Reference proteome</keyword>
<organism evidence="1 2">
    <name type="scientific">Hirundo rustica rustica</name>
    <dbReference type="NCBI Taxonomy" id="333673"/>
    <lineage>
        <taxon>Eukaryota</taxon>
        <taxon>Metazoa</taxon>
        <taxon>Chordata</taxon>
        <taxon>Craniata</taxon>
        <taxon>Vertebrata</taxon>
        <taxon>Euteleostomi</taxon>
        <taxon>Archelosauria</taxon>
        <taxon>Archosauria</taxon>
        <taxon>Dinosauria</taxon>
        <taxon>Saurischia</taxon>
        <taxon>Theropoda</taxon>
        <taxon>Coelurosauria</taxon>
        <taxon>Aves</taxon>
        <taxon>Neognathae</taxon>
        <taxon>Neoaves</taxon>
        <taxon>Telluraves</taxon>
        <taxon>Australaves</taxon>
        <taxon>Passeriformes</taxon>
        <taxon>Sylvioidea</taxon>
        <taxon>Hirundinidae</taxon>
        <taxon>Hirundo</taxon>
    </lineage>
</organism>
<accession>A0A3M0JUF6</accession>
<sequence length="317" mass="36747">MEVVPDLDFLAGSRQAWKRIITRGDHSRHGFHTWITTDLEWESLHVEIIPDMDFTPWITTDLARELLHMEAIPDMDFTPGSPQTWNGNYCTWRSFQTWISHLDHHRPGRRSLHGEVVPASDFFLGCHKSGMGIMSQPRISYLDDQELELLHMDVILGLDFLSGSPQTWNHCAWRLFQTWVSCLDHQHLESESLHMEIVPDLDFLAGSRQAWKGIIARGDHSRHGFHTWITTDLEWESLHVEVIPDMDFTPGSPQTWNGNHCTWRLFQTWISHLDHHRPGMGIIARGDHSRHGFHTWMTKTSGFTCLQPVDAGIHFKS</sequence>
<reference evidence="1 2" key="1">
    <citation type="submission" date="2018-07" db="EMBL/GenBank/DDBJ databases">
        <title>A high quality draft genome assembly of the barn swallow (H. rustica rustica).</title>
        <authorList>
            <person name="Formenti G."/>
            <person name="Chiara M."/>
            <person name="Poveda L."/>
            <person name="Francoijs K.-J."/>
            <person name="Bonisoli-Alquati A."/>
            <person name="Canova L."/>
            <person name="Gianfranceschi L."/>
            <person name="Horner D.S."/>
            <person name="Saino N."/>
        </authorList>
    </citation>
    <scope>NUCLEOTIDE SEQUENCE [LARGE SCALE GENOMIC DNA]</scope>
    <source>
        <strain evidence="1">Chelidonia</strain>
        <tissue evidence="1">Blood</tissue>
    </source>
</reference>
<dbReference type="AlphaFoldDB" id="A0A3M0JUF6"/>
<gene>
    <name evidence="1" type="ORF">DUI87_17799</name>
</gene>
<name>A0A3M0JUF6_HIRRU</name>
<evidence type="ECO:0000313" key="2">
    <source>
        <dbReference type="Proteomes" id="UP000269221"/>
    </source>
</evidence>
<protein>
    <submittedName>
        <fullName evidence="1">Uncharacterized protein</fullName>
    </submittedName>
</protein>
<dbReference type="EMBL" id="QRBI01000123">
    <property type="protein sequence ID" value="RMC04632.1"/>
    <property type="molecule type" value="Genomic_DNA"/>
</dbReference>
<comment type="caution">
    <text evidence="1">The sequence shown here is derived from an EMBL/GenBank/DDBJ whole genome shotgun (WGS) entry which is preliminary data.</text>
</comment>
<dbReference type="Proteomes" id="UP000269221">
    <property type="component" value="Unassembled WGS sequence"/>
</dbReference>